<dbReference type="AlphaFoldDB" id="A0A1V0AMB9"/>
<feature type="signal peptide" evidence="1">
    <location>
        <begin position="1"/>
        <end position="33"/>
    </location>
</feature>
<feature type="chain" id="PRO_5013138153" description="GmrSD restriction endonucleases C-terminal domain-containing protein" evidence="1">
    <location>
        <begin position="34"/>
        <end position="225"/>
    </location>
</feature>
<evidence type="ECO:0000313" key="3">
    <source>
        <dbReference type="EMBL" id="AQZ71320.1"/>
    </source>
</evidence>
<dbReference type="STRING" id="1909395.BKM31_53110"/>
<evidence type="ECO:0000259" key="2">
    <source>
        <dbReference type="Pfam" id="PF07510"/>
    </source>
</evidence>
<dbReference type="RefSeq" id="WP_080047529.1">
    <property type="nucleotide sequence ID" value="NZ_CP017717.1"/>
</dbReference>
<keyword evidence="1" id="KW-0732">Signal</keyword>
<dbReference type="PANTHER" id="PTHR24094:SF15">
    <property type="entry name" value="AMP-DEPENDENT SYNTHETASE_LIGASE DOMAIN-CONTAINING PROTEIN-RELATED"/>
    <property type="match status" value="1"/>
</dbReference>
<organism evidence="3 4">
    <name type="scientific">[Actinomadura] parvosata subsp. kistnae</name>
    <dbReference type="NCBI Taxonomy" id="1909395"/>
    <lineage>
        <taxon>Bacteria</taxon>
        <taxon>Bacillati</taxon>
        <taxon>Actinomycetota</taxon>
        <taxon>Actinomycetes</taxon>
        <taxon>Streptosporangiales</taxon>
        <taxon>Streptosporangiaceae</taxon>
        <taxon>Nonomuraea</taxon>
    </lineage>
</organism>
<dbReference type="InterPro" id="IPR011089">
    <property type="entry name" value="GmrSD_C"/>
</dbReference>
<dbReference type="Pfam" id="PF07510">
    <property type="entry name" value="GmrSD_C"/>
    <property type="match status" value="1"/>
</dbReference>
<keyword evidence="4" id="KW-1185">Reference proteome</keyword>
<proteinExistence type="predicted"/>
<dbReference type="Proteomes" id="UP000190797">
    <property type="component" value="Chromosome"/>
</dbReference>
<dbReference type="KEGG" id="noa:BKM31_53110"/>
<protein>
    <recommendedName>
        <fullName evidence="2">GmrSD restriction endonucleases C-terminal domain-containing protein</fullName>
    </recommendedName>
</protein>
<sequence length="225" mass="24598">MRSWPARTASAATASLLALTLPLGLAPAAGANAASPTELPPTLSAPAAHAQLHQLATAEPRPMTGYSRARFPHWVQQGHSCDTRETVLARDGEDVKQDENCRAISGTWHSVYDGKDFTSASDLDIDHMVPLAQAWRSGADEWTDAQRRRFANDLEGPQLIAVSASSNRSKGDQSPDQWKPPLRSYWCTYSRAWIDIKSRYDLTVTAPERDALEEMIATCYGSTGS</sequence>
<reference evidence="4" key="1">
    <citation type="journal article" date="2017" name="Med. Chem. Commun.">
        <title>Nonomuraea sp. ATCC 55076 harbours the largest actinomycete chromosome to date and the kistamicin biosynthetic gene cluster.</title>
        <authorList>
            <person name="Nazari B."/>
            <person name="Forneris C.C."/>
            <person name="Gibson M.I."/>
            <person name="Moon K."/>
            <person name="Schramma K.R."/>
            <person name="Seyedsayamdost M.R."/>
        </authorList>
    </citation>
    <scope>NUCLEOTIDE SEQUENCE [LARGE SCALE GENOMIC DNA]</scope>
    <source>
        <strain evidence="4">ATCC 55076</strain>
    </source>
</reference>
<dbReference type="EMBL" id="CP017717">
    <property type="protein sequence ID" value="AQZ71320.1"/>
    <property type="molecule type" value="Genomic_DNA"/>
</dbReference>
<evidence type="ECO:0000313" key="4">
    <source>
        <dbReference type="Proteomes" id="UP000190797"/>
    </source>
</evidence>
<dbReference type="PANTHER" id="PTHR24094">
    <property type="entry name" value="SECRETED PROTEIN"/>
    <property type="match status" value="1"/>
</dbReference>
<name>A0A1V0AMB9_9ACTN</name>
<accession>A0A1V0AMB9</accession>
<gene>
    <name evidence="3" type="ORF">BKM31_53110</name>
</gene>
<evidence type="ECO:0000256" key="1">
    <source>
        <dbReference type="SAM" id="SignalP"/>
    </source>
</evidence>
<feature type="domain" description="GmrSD restriction endonucleases C-terminal" evidence="2">
    <location>
        <begin position="97"/>
        <end position="212"/>
    </location>
</feature>